<keyword evidence="2" id="KW-0812">Transmembrane</keyword>
<feature type="domain" description="YknX-like beta-barrel" evidence="5">
    <location>
        <begin position="208"/>
        <end position="283"/>
    </location>
</feature>
<keyword evidence="2" id="KW-1133">Transmembrane helix</keyword>
<proteinExistence type="inferred from homology"/>
<dbReference type="InterPro" id="IPR058636">
    <property type="entry name" value="Beta-barrel_YknX"/>
</dbReference>
<dbReference type="InterPro" id="IPR006143">
    <property type="entry name" value="RND_pump_MFP"/>
</dbReference>
<evidence type="ECO:0000259" key="5">
    <source>
        <dbReference type="Pfam" id="PF25990"/>
    </source>
</evidence>
<dbReference type="InterPro" id="IPR058624">
    <property type="entry name" value="MdtA-like_HH"/>
</dbReference>
<feature type="domain" description="Multidrug resistance protein MdtA-like alpha-helical hairpin" evidence="3">
    <location>
        <begin position="99"/>
        <end position="168"/>
    </location>
</feature>
<organism evidence="6 7">
    <name type="scientific">Olivibacter ginsenosidimutans</name>
    <dbReference type="NCBI Taxonomy" id="1176537"/>
    <lineage>
        <taxon>Bacteria</taxon>
        <taxon>Pseudomonadati</taxon>
        <taxon>Bacteroidota</taxon>
        <taxon>Sphingobacteriia</taxon>
        <taxon>Sphingobacteriales</taxon>
        <taxon>Sphingobacteriaceae</taxon>
        <taxon>Olivibacter</taxon>
    </lineage>
</organism>
<evidence type="ECO:0000259" key="4">
    <source>
        <dbReference type="Pfam" id="PF25917"/>
    </source>
</evidence>
<dbReference type="Gene3D" id="2.40.30.170">
    <property type="match status" value="1"/>
</dbReference>
<dbReference type="RefSeq" id="WP_345231956.1">
    <property type="nucleotide sequence ID" value="NZ_BAABIQ010000035.1"/>
</dbReference>
<dbReference type="PANTHER" id="PTHR30469">
    <property type="entry name" value="MULTIDRUG RESISTANCE PROTEIN MDTA"/>
    <property type="match status" value="1"/>
</dbReference>
<name>A0ABP9BGH6_9SPHI</name>
<reference evidence="7" key="1">
    <citation type="journal article" date="2019" name="Int. J. Syst. Evol. Microbiol.">
        <title>The Global Catalogue of Microorganisms (GCM) 10K type strain sequencing project: providing services to taxonomists for standard genome sequencing and annotation.</title>
        <authorList>
            <consortium name="The Broad Institute Genomics Platform"/>
            <consortium name="The Broad Institute Genome Sequencing Center for Infectious Disease"/>
            <person name="Wu L."/>
            <person name="Ma J."/>
        </authorList>
    </citation>
    <scope>NUCLEOTIDE SEQUENCE [LARGE SCALE GENOMIC DNA]</scope>
    <source>
        <strain evidence="7">JCM 18200</strain>
    </source>
</reference>
<dbReference type="PANTHER" id="PTHR30469:SF33">
    <property type="entry name" value="SLR1207 PROTEIN"/>
    <property type="match status" value="1"/>
</dbReference>
<evidence type="ECO:0000313" key="6">
    <source>
        <dbReference type="EMBL" id="GAA4794237.1"/>
    </source>
</evidence>
<dbReference type="Pfam" id="PF25917">
    <property type="entry name" value="BSH_RND"/>
    <property type="match status" value="1"/>
</dbReference>
<evidence type="ECO:0000313" key="7">
    <source>
        <dbReference type="Proteomes" id="UP001501411"/>
    </source>
</evidence>
<accession>A0ABP9BGH6</accession>
<dbReference type="InterPro" id="IPR058625">
    <property type="entry name" value="MdtA-like_BSH"/>
</dbReference>
<protein>
    <submittedName>
        <fullName evidence="6">Efflux RND transporter periplasmic adaptor subunit</fullName>
    </submittedName>
</protein>
<comment type="caution">
    <text evidence="6">The sequence shown here is derived from an EMBL/GenBank/DDBJ whole genome shotgun (WGS) entry which is preliminary data.</text>
</comment>
<dbReference type="SUPFAM" id="SSF111369">
    <property type="entry name" value="HlyD-like secretion proteins"/>
    <property type="match status" value="1"/>
</dbReference>
<feature type="transmembrane region" description="Helical" evidence="2">
    <location>
        <begin position="6"/>
        <end position="24"/>
    </location>
</feature>
<dbReference type="Gene3D" id="2.40.50.100">
    <property type="match status" value="2"/>
</dbReference>
<dbReference type="Pfam" id="PF25876">
    <property type="entry name" value="HH_MFP_RND"/>
    <property type="match status" value="1"/>
</dbReference>
<evidence type="ECO:0000259" key="3">
    <source>
        <dbReference type="Pfam" id="PF25876"/>
    </source>
</evidence>
<gene>
    <name evidence="6" type="ORF">GCM10023231_23250</name>
</gene>
<evidence type="ECO:0000256" key="1">
    <source>
        <dbReference type="ARBA" id="ARBA00009477"/>
    </source>
</evidence>
<dbReference type="Pfam" id="PF25990">
    <property type="entry name" value="Beta-barrel_YknX"/>
    <property type="match status" value="1"/>
</dbReference>
<dbReference type="NCBIfam" id="TIGR01730">
    <property type="entry name" value="RND_mfp"/>
    <property type="match status" value="1"/>
</dbReference>
<keyword evidence="7" id="KW-1185">Reference proteome</keyword>
<keyword evidence="2" id="KW-0472">Membrane</keyword>
<sequence length="392" mass="42614">MKGKKISIIGISVIVLAVVCYFFFGNRKEEKIVLQTAPVEKGHIAEIITSTGTIQPVDTVAVGTQVSGIIKSIYTDYNAQVKEGQLLAELDPTLMQATVDQIKGQLAQAQSNLNYQKINYNRQKTLFEVGAISQAAYDLATNTYETAQASVNSIKAQLTSAQQNLSFTRIYSPINGVVLNRNVSVGQTVAASFNTPTLFSLAKDITKMQVQAKVDEADIGDVKAGDRVSFTVDAYIDQTFEGKVSEIRLQPTTSSNVVTYTTIIETSNADMKLKPGMTATVTIYTKEANNALTIPVNALKFNPDPREIGPEYQIVGNRSADTTAKAAQVWLLKGRKIQQQSVHTGINDNTKVQVTDGLTERDTVVIGITTTAAAAANQDNTNPFLPMPRRRK</sequence>
<dbReference type="Proteomes" id="UP001501411">
    <property type="component" value="Unassembled WGS sequence"/>
</dbReference>
<evidence type="ECO:0000256" key="2">
    <source>
        <dbReference type="SAM" id="Phobius"/>
    </source>
</evidence>
<feature type="domain" description="Multidrug resistance protein MdtA-like barrel-sandwich hybrid" evidence="4">
    <location>
        <begin position="59"/>
        <end position="196"/>
    </location>
</feature>
<comment type="similarity">
    <text evidence="1">Belongs to the membrane fusion protein (MFP) (TC 8.A.1) family.</text>
</comment>
<dbReference type="Gene3D" id="6.20.50.140">
    <property type="match status" value="1"/>
</dbReference>
<dbReference type="EMBL" id="BAABIQ010000035">
    <property type="protein sequence ID" value="GAA4794237.1"/>
    <property type="molecule type" value="Genomic_DNA"/>
</dbReference>